<dbReference type="AlphaFoldDB" id="A0A7Y9E0N3"/>
<feature type="domain" description="Alpha/beta hydrolase fold-3" evidence="2">
    <location>
        <begin position="85"/>
        <end position="293"/>
    </location>
</feature>
<dbReference type="PANTHER" id="PTHR48081">
    <property type="entry name" value="AB HYDROLASE SUPERFAMILY PROTEIN C4A8.06C"/>
    <property type="match status" value="1"/>
</dbReference>
<sequence>MTAGDDRGVVLDPACARLLRGLAGPPPLHSLGTQDGRQALRELQDDRLEGPGVEVELHTAPVGPDGLVAFRVVRPAGLPGPLPTVLHLHGGRWVTGDADTHGHLIRALAVGARATIVVPEFTLVPEARYPVAVEEAYATLLWVVEHAADLGLDPARVAVSGDCTGATTATVLAMLVQRRGGPRLAAQLLYYPWADPDCDSASHHEFADVPVLSRTAARWYWAQYPGSPRDLGDAGFAPARARREDLVGLPPTLLVTAEVDVVRDEAEAYGRALREAGVDVLAVRYLGVIHDFVTLRPLRDVPAARAARREGAAFLADALAA</sequence>
<dbReference type="GO" id="GO:0016787">
    <property type="term" value="F:hydrolase activity"/>
    <property type="evidence" value="ECO:0007669"/>
    <property type="project" value="UniProtKB-KW"/>
</dbReference>
<keyword evidence="4" id="KW-1185">Reference proteome</keyword>
<dbReference type="RefSeq" id="WP_343054336.1">
    <property type="nucleotide sequence ID" value="NZ_BAABHP010000013.1"/>
</dbReference>
<protein>
    <submittedName>
        <fullName evidence="3">Acetyl esterase/lipase</fullName>
    </submittedName>
</protein>
<comment type="caution">
    <text evidence="3">The sequence shown here is derived from an EMBL/GenBank/DDBJ whole genome shotgun (WGS) entry which is preliminary data.</text>
</comment>
<dbReference type="Proteomes" id="UP000535890">
    <property type="component" value="Unassembled WGS sequence"/>
</dbReference>
<evidence type="ECO:0000313" key="3">
    <source>
        <dbReference type="EMBL" id="NYD38750.1"/>
    </source>
</evidence>
<dbReference type="PANTHER" id="PTHR48081:SF8">
    <property type="entry name" value="ALPHA_BETA HYDROLASE FOLD-3 DOMAIN-CONTAINING PROTEIN-RELATED"/>
    <property type="match status" value="1"/>
</dbReference>
<evidence type="ECO:0000256" key="1">
    <source>
        <dbReference type="ARBA" id="ARBA00022801"/>
    </source>
</evidence>
<name>A0A7Y9E0N3_9PSEU</name>
<organism evidence="3 4">
    <name type="scientific">Actinomycetospora corticicola</name>
    <dbReference type="NCBI Taxonomy" id="663602"/>
    <lineage>
        <taxon>Bacteria</taxon>
        <taxon>Bacillati</taxon>
        <taxon>Actinomycetota</taxon>
        <taxon>Actinomycetes</taxon>
        <taxon>Pseudonocardiales</taxon>
        <taxon>Pseudonocardiaceae</taxon>
        <taxon>Actinomycetospora</taxon>
    </lineage>
</organism>
<dbReference type="InterPro" id="IPR029058">
    <property type="entry name" value="AB_hydrolase_fold"/>
</dbReference>
<dbReference type="InterPro" id="IPR050300">
    <property type="entry name" value="GDXG_lipolytic_enzyme"/>
</dbReference>
<reference evidence="3 4" key="1">
    <citation type="submission" date="2020-07" db="EMBL/GenBank/DDBJ databases">
        <title>Sequencing the genomes of 1000 actinobacteria strains.</title>
        <authorList>
            <person name="Klenk H.-P."/>
        </authorList>
    </citation>
    <scope>NUCLEOTIDE SEQUENCE [LARGE SCALE GENOMIC DNA]</scope>
    <source>
        <strain evidence="3 4">DSM 45772</strain>
    </source>
</reference>
<proteinExistence type="predicted"/>
<dbReference type="SUPFAM" id="SSF53474">
    <property type="entry name" value="alpha/beta-Hydrolases"/>
    <property type="match status" value="1"/>
</dbReference>
<keyword evidence="1" id="KW-0378">Hydrolase</keyword>
<dbReference type="EMBL" id="JACCBN010000001">
    <property type="protein sequence ID" value="NYD38750.1"/>
    <property type="molecule type" value="Genomic_DNA"/>
</dbReference>
<dbReference type="Pfam" id="PF07859">
    <property type="entry name" value="Abhydrolase_3"/>
    <property type="match status" value="1"/>
</dbReference>
<evidence type="ECO:0000259" key="2">
    <source>
        <dbReference type="Pfam" id="PF07859"/>
    </source>
</evidence>
<dbReference type="InterPro" id="IPR013094">
    <property type="entry name" value="AB_hydrolase_3"/>
</dbReference>
<dbReference type="Gene3D" id="3.40.50.1820">
    <property type="entry name" value="alpha/beta hydrolase"/>
    <property type="match status" value="1"/>
</dbReference>
<gene>
    <name evidence="3" type="ORF">BJ983_004852</name>
</gene>
<accession>A0A7Y9E0N3</accession>
<evidence type="ECO:0000313" key="4">
    <source>
        <dbReference type="Proteomes" id="UP000535890"/>
    </source>
</evidence>